<comment type="caution">
    <text evidence="1">The sequence shown here is derived from an EMBL/GenBank/DDBJ whole genome shotgun (WGS) entry which is preliminary data.</text>
</comment>
<keyword evidence="2" id="KW-1185">Reference proteome</keyword>
<keyword evidence="1" id="KW-0540">Nuclease</keyword>
<evidence type="ECO:0000313" key="2">
    <source>
        <dbReference type="Proteomes" id="UP000237000"/>
    </source>
</evidence>
<keyword evidence="1" id="KW-0255">Endonuclease</keyword>
<sequence length="109" mass="12730">RGDVANVQERIDRFICNESWRTLFPLAAVENLDFYKSNHRPILLTLTEKLENQGDRHDRPFRFEPFWVNENDCMEIVNSHWGSFGNDIENDSFRDISVQLAGCGDKLAQ</sequence>
<dbReference type="PANTHER" id="PTHR33710:SF62">
    <property type="entry name" value="DUF4283 DOMAIN PROTEIN"/>
    <property type="match status" value="1"/>
</dbReference>
<accession>A0A2P5EN55</accession>
<proteinExistence type="predicted"/>
<dbReference type="SUPFAM" id="SSF56219">
    <property type="entry name" value="DNase I-like"/>
    <property type="match status" value="1"/>
</dbReference>
<dbReference type="InterPro" id="IPR036691">
    <property type="entry name" value="Endo/exonu/phosph_ase_sf"/>
</dbReference>
<keyword evidence="1" id="KW-0269">Exonuclease</keyword>
<protein>
    <submittedName>
        <fullName evidence="1">Endonuclease/exonuclease/phosphatase</fullName>
    </submittedName>
</protein>
<organism evidence="1 2">
    <name type="scientific">Trema orientale</name>
    <name type="common">Charcoal tree</name>
    <name type="synonym">Celtis orientalis</name>
    <dbReference type="NCBI Taxonomy" id="63057"/>
    <lineage>
        <taxon>Eukaryota</taxon>
        <taxon>Viridiplantae</taxon>
        <taxon>Streptophyta</taxon>
        <taxon>Embryophyta</taxon>
        <taxon>Tracheophyta</taxon>
        <taxon>Spermatophyta</taxon>
        <taxon>Magnoliopsida</taxon>
        <taxon>eudicotyledons</taxon>
        <taxon>Gunneridae</taxon>
        <taxon>Pentapetalae</taxon>
        <taxon>rosids</taxon>
        <taxon>fabids</taxon>
        <taxon>Rosales</taxon>
        <taxon>Cannabaceae</taxon>
        <taxon>Trema</taxon>
    </lineage>
</organism>
<reference evidence="2" key="1">
    <citation type="submission" date="2016-06" db="EMBL/GenBank/DDBJ databases">
        <title>Parallel loss of symbiosis genes in relatives of nitrogen-fixing non-legume Parasponia.</title>
        <authorList>
            <person name="Van Velzen R."/>
            <person name="Holmer R."/>
            <person name="Bu F."/>
            <person name="Rutten L."/>
            <person name="Van Zeijl A."/>
            <person name="Liu W."/>
            <person name="Santuari L."/>
            <person name="Cao Q."/>
            <person name="Sharma T."/>
            <person name="Shen D."/>
            <person name="Roswanjaya Y."/>
            <person name="Wardhani T."/>
            <person name="Kalhor M.S."/>
            <person name="Jansen J."/>
            <person name="Van den Hoogen J."/>
            <person name="Gungor B."/>
            <person name="Hartog M."/>
            <person name="Hontelez J."/>
            <person name="Verver J."/>
            <person name="Yang W.-C."/>
            <person name="Schijlen E."/>
            <person name="Repin R."/>
            <person name="Schilthuizen M."/>
            <person name="Schranz E."/>
            <person name="Heidstra R."/>
            <person name="Miyata K."/>
            <person name="Fedorova E."/>
            <person name="Kohlen W."/>
            <person name="Bisseling T."/>
            <person name="Smit S."/>
            <person name="Geurts R."/>
        </authorList>
    </citation>
    <scope>NUCLEOTIDE SEQUENCE [LARGE SCALE GENOMIC DNA]</scope>
    <source>
        <strain evidence="2">cv. RG33-2</strain>
    </source>
</reference>
<evidence type="ECO:0000313" key="1">
    <source>
        <dbReference type="EMBL" id="PON86984.1"/>
    </source>
</evidence>
<dbReference type="GO" id="GO:0004519">
    <property type="term" value="F:endonuclease activity"/>
    <property type="evidence" value="ECO:0007669"/>
    <property type="project" value="UniProtKB-KW"/>
</dbReference>
<gene>
    <name evidence="1" type="ORF">TorRG33x02_172310</name>
</gene>
<feature type="non-terminal residue" evidence="1">
    <location>
        <position position="1"/>
    </location>
</feature>
<dbReference type="Proteomes" id="UP000237000">
    <property type="component" value="Unassembled WGS sequence"/>
</dbReference>
<dbReference type="EMBL" id="JXTC01000123">
    <property type="protein sequence ID" value="PON86984.1"/>
    <property type="molecule type" value="Genomic_DNA"/>
</dbReference>
<dbReference type="AlphaFoldDB" id="A0A2P5EN55"/>
<dbReference type="InParanoid" id="A0A2P5EN55"/>
<keyword evidence="1" id="KW-0378">Hydrolase</keyword>
<name>A0A2P5EN55_TREOI</name>
<dbReference type="GO" id="GO:0004527">
    <property type="term" value="F:exonuclease activity"/>
    <property type="evidence" value="ECO:0007669"/>
    <property type="project" value="UniProtKB-KW"/>
</dbReference>
<dbReference type="PANTHER" id="PTHR33710">
    <property type="entry name" value="BNAC02G09200D PROTEIN"/>
    <property type="match status" value="1"/>
</dbReference>
<dbReference type="OrthoDB" id="1166633at2759"/>